<dbReference type="InterPro" id="IPR036425">
    <property type="entry name" value="MoaB/Mog-like_dom_sf"/>
</dbReference>
<sequence length="420" mass="45998">MYKEMTVEIITIGDELLIGQVVDTNSAWMGSLLNDNGFEVVHKTVTGDKAENIVSAVNAAGCRADVILITGGLGPTSDDLTLHALCDCFGASLRFSEEVYVHIEKIFSRRNLTMNELTRNQALVPDKATVIRNEAGTAPCTWFERDGKVFVSMPGVPAEMKWLMTHEVIPRLKKRFRQDLYIKHDTCWVTGYTESALAIELADFEKRLPSFVKLAYLPQAGIIRLRLSAYSRTSEEAETTLAALRKELEQRLHGQINPEGDKDIEVLVGERLRARGQTVGTAESCTGGAIAAALTSVAGSSDYYVGGVVSYSNALKHKLLNVSETDLERYGAVSRPVVEQMARGALRVLGCDYAVATSGLAGPGGGTAEKPVGTVWIAVAHGDDVVSNEFRFSNVRDQNIRRTVNMSLLMLLNEMRDRQP</sequence>
<dbReference type="Pfam" id="PF18146">
    <property type="entry name" value="CinA_KH"/>
    <property type="match status" value="1"/>
</dbReference>
<organism evidence="3 4">
    <name type="scientific">Tannerella forsythia (strain ATCC 43037 / JCM 10827 / CCUG 21028 A / KCTC 5666 / FDC 338)</name>
    <name type="common">Bacteroides forsythus</name>
    <dbReference type="NCBI Taxonomy" id="203275"/>
    <lineage>
        <taxon>Bacteria</taxon>
        <taxon>Pseudomonadati</taxon>
        <taxon>Bacteroidota</taxon>
        <taxon>Bacteroidia</taxon>
        <taxon>Bacteroidales</taxon>
        <taxon>Tannerellaceae</taxon>
        <taxon>Tannerella</taxon>
    </lineage>
</organism>
<keyword evidence="4" id="KW-1185">Reference proteome</keyword>
<dbReference type="NCBIfam" id="NF001813">
    <property type="entry name" value="PRK00549.1"/>
    <property type="match status" value="1"/>
</dbReference>
<evidence type="ECO:0000256" key="1">
    <source>
        <dbReference type="HAMAP-Rule" id="MF_00226"/>
    </source>
</evidence>
<dbReference type="NCBIfam" id="TIGR00200">
    <property type="entry name" value="cinA_nterm"/>
    <property type="match status" value="1"/>
</dbReference>
<dbReference type="AlphaFoldDB" id="G8UNZ8"/>
<comment type="similarity">
    <text evidence="1">Belongs to the CinA family.</text>
</comment>
<name>G8UNZ8_TANFA</name>
<dbReference type="CDD" id="cd00885">
    <property type="entry name" value="cinA"/>
    <property type="match status" value="1"/>
</dbReference>
<gene>
    <name evidence="3" type="ordered locus">BFO_0841</name>
</gene>
<dbReference type="InterPro" id="IPR041424">
    <property type="entry name" value="CinA_KH"/>
</dbReference>
<reference evidence="4" key="1">
    <citation type="submission" date="2011-12" db="EMBL/GenBank/DDBJ databases">
        <title>Complete sequence of Tannerella forsythia ATCC 43037.</title>
        <authorList>
            <person name="Dewhirst F."/>
            <person name="Tanner A."/>
            <person name="Izard J."/>
            <person name="Brinkac L."/>
            <person name="Durkin A.S."/>
            <person name="Hostetler J."/>
            <person name="Shetty J."/>
            <person name="Torralba M."/>
            <person name="Gill S."/>
            <person name="Nelson K."/>
        </authorList>
    </citation>
    <scope>NUCLEOTIDE SEQUENCE [LARGE SCALE GENOMIC DNA]</scope>
    <source>
        <strain evidence="4">ATCC 43037 / JCM 10827 / CCUG 33226 / KCTC 5666 / FDC 338</strain>
    </source>
</reference>
<feature type="domain" description="MoaB/Mog" evidence="2">
    <location>
        <begin position="8"/>
        <end position="175"/>
    </location>
</feature>
<evidence type="ECO:0000313" key="3">
    <source>
        <dbReference type="EMBL" id="AEW20938.1"/>
    </source>
</evidence>
<evidence type="ECO:0000259" key="2">
    <source>
        <dbReference type="SMART" id="SM00852"/>
    </source>
</evidence>
<dbReference type="Gene3D" id="3.90.950.20">
    <property type="entry name" value="CinA-like"/>
    <property type="match status" value="1"/>
</dbReference>
<protein>
    <recommendedName>
        <fullName evidence="1">CinA-like protein</fullName>
    </recommendedName>
</protein>
<dbReference type="SUPFAM" id="SSF142433">
    <property type="entry name" value="CinA-like"/>
    <property type="match status" value="1"/>
</dbReference>
<dbReference type="HOGENOM" id="CLU_030805_9_2_10"/>
<dbReference type="Gene3D" id="3.40.980.10">
    <property type="entry name" value="MoaB/Mog-like domain"/>
    <property type="match status" value="1"/>
</dbReference>
<dbReference type="InterPro" id="IPR008135">
    <property type="entry name" value="Competence-induced_CinA"/>
</dbReference>
<dbReference type="Proteomes" id="UP000005436">
    <property type="component" value="Chromosome"/>
</dbReference>
<dbReference type="Pfam" id="PF02464">
    <property type="entry name" value="CinA"/>
    <property type="match status" value="1"/>
</dbReference>
<dbReference type="NCBIfam" id="TIGR00199">
    <property type="entry name" value="PncC_domain"/>
    <property type="match status" value="1"/>
</dbReference>
<evidence type="ECO:0000313" key="4">
    <source>
        <dbReference type="Proteomes" id="UP000005436"/>
    </source>
</evidence>
<dbReference type="KEGG" id="tfo:BFO_0841"/>
<dbReference type="InterPro" id="IPR008136">
    <property type="entry name" value="CinA_C"/>
</dbReference>
<dbReference type="STRING" id="203275.BFO_0841"/>
<dbReference type="SMART" id="SM00852">
    <property type="entry name" value="MoCF_biosynth"/>
    <property type="match status" value="1"/>
</dbReference>
<dbReference type="EMBL" id="CP003191">
    <property type="protein sequence ID" value="AEW20938.1"/>
    <property type="molecule type" value="Genomic_DNA"/>
</dbReference>
<dbReference type="eggNOG" id="COG1546">
    <property type="taxonomic scope" value="Bacteria"/>
</dbReference>
<dbReference type="PIRSF" id="PIRSF006728">
    <property type="entry name" value="CinA"/>
    <property type="match status" value="1"/>
</dbReference>
<dbReference type="Pfam" id="PF00994">
    <property type="entry name" value="MoCF_biosynth"/>
    <property type="match status" value="1"/>
</dbReference>
<dbReference type="InterPro" id="IPR050101">
    <property type="entry name" value="CinA"/>
</dbReference>
<proteinExistence type="inferred from homology"/>
<dbReference type="eggNOG" id="COG1058">
    <property type="taxonomic scope" value="Bacteria"/>
</dbReference>
<dbReference type="PANTHER" id="PTHR13939">
    <property type="entry name" value="NICOTINAMIDE-NUCLEOTIDE AMIDOHYDROLASE PNCC"/>
    <property type="match status" value="1"/>
</dbReference>
<dbReference type="HAMAP" id="MF_00226_B">
    <property type="entry name" value="CinA_B"/>
    <property type="match status" value="1"/>
</dbReference>
<dbReference type="SUPFAM" id="SSF53218">
    <property type="entry name" value="Molybdenum cofactor biosynthesis proteins"/>
    <property type="match status" value="1"/>
</dbReference>
<dbReference type="NCBIfam" id="TIGR00177">
    <property type="entry name" value="molyb_syn"/>
    <property type="match status" value="1"/>
</dbReference>
<dbReference type="InterPro" id="IPR001453">
    <property type="entry name" value="MoaB/Mog_dom"/>
</dbReference>
<dbReference type="PANTHER" id="PTHR13939:SF0">
    <property type="entry name" value="NMN AMIDOHYDROLASE-LIKE PROTEIN YFAY"/>
    <property type="match status" value="1"/>
</dbReference>
<dbReference type="PATRIC" id="fig|203275.8.peg.750"/>
<accession>G8UNZ8</accession>
<dbReference type="InterPro" id="IPR036653">
    <property type="entry name" value="CinA-like_C"/>
</dbReference>